<feature type="compositionally biased region" description="Low complexity" evidence="1">
    <location>
        <begin position="19"/>
        <end position="31"/>
    </location>
</feature>
<proteinExistence type="predicted"/>
<dbReference type="AlphaFoldDB" id="A0A9J5XHN9"/>
<sequence>KTASPSSYFEVDIVSLSFDSSESRISPSPSSSKKRASSSKQKSLKKPRHLVTGSLSPKDMHRFWGINVRSEPVRLFYANLRISSDSGELETLVCFCTKFSGVIPYMNGIWPDDFEVSLKGAKRAVVEPDSDLSDFGPLSLCFEHCILAHIVATSLISRKGSLSNISTRDFKKYMWESVEDPNPSANLPYGLLISRILVDRLVDLSMFTPIVINATYDSCTFSSRGYMQVENKWIKKDSVKIRAETSKPTKISTNSTALLMQDNDELKTMLFGVERGLETLHDAIEKVFRLQKNITTDVGKLRIAMTGINQEGISTVNKLIRQVDFLKGGVSSSNNDLDVIVQTSYPNLSRSVEWSYNSFCGKVINTLKYILGDR</sequence>
<evidence type="ECO:0000256" key="1">
    <source>
        <dbReference type="SAM" id="MobiDB-lite"/>
    </source>
</evidence>
<name>A0A9J5XHN9_SOLCO</name>
<dbReference type="EMBL" id="JACXVP010000009">
    <property type="protein sequence ID" value="KAG5586670.1"/>
    <property type="molecule type" value="Genomic_DNA"/>
</dbReference>
<dbReference type="Proteomes" id="UP000824120">
    <property type="component" value="Chromosome 9"/>
</dbReference>
<feature type="compositionally biased region" description="Basic residues" evidence="1">
    <location>
        <begin position="32"/>
        <end position="49"/>
    </location>
</feature>
<accession>A0A9J5XHN9</accession>
<organism evidence="2 3">
    <name type="scientific">Solanum commersonii</name>
    <name type="common">Commerson's wild potato</name>
    <name type="synonym">Commerson's nightshade</name>
    <dbReference type="NCBI Taxonomy" id="4109"/>
    <lineage>
        <taxon>Eukaryota</taxon>
        <taxon>Viridiplantae</taxon>
        <taxon>Streptophyta</taxon>
        <taxon>Embryophyta</taxon>
        <taxon>Tracheophyta</taxon>
        <taxon>Spermatophyta</taxon>
        <taxon>Magnoliopsida</taxon>
        <taxon>eudicotyledons</taxon>
        <taxon>Gunneridae</taxon>
        <taxon>Pentapetalae</taxon>
        <taxon>asterids</taxon>
        <taxon>lamiids</taxon>
        <taxon>Solanales</taxon>
        <taxon>Solanaceae</taxon>
        <taxon>Solanoideae</taxon>
        <taxon>Solaneae</taxon>
        <taxon>Solanum</taxon>
    </lineage>
</organism>
<feature type="region of interest" description="Disordered" evidence="1">
    <location>
        <begin position="19"/>
        <end position="49"/>
    </location>
</feature>
<evidence type="ECO:0000313" key="2">
    <source>
        <dbReference type="EMBL" id="KAG5586670.1"/>
    </source>
</evidence>
<comment type="caution">
    <text evidence="2">The sequence shown here is derived from an EMBL/GenBank/DDBJ whole genome shotgun (WGS) entry which is preliminary data.</text>
</comment>
<feature type="non-terminal residue" evidence="2">
    <location>
        <position position="1"/>
    </location>
</feature>
<keyword evidence="3" id="KW-1185">Reference proteome</keyword>
<protein>
    <submittedName>
        <fullName evidence="2">Uncharacterized protein</fullName>
    </submittedName>
</protein>
<evidence type="ECO:0000313" key="3">
    <source>
        <dbReference type="Proteomes" id="UP000824120"/>
    </source>
</evidence>
<reference evidence="2 3" key="1">
    <citation type="submission" date="2020-09" db="EMBL/GenBank/DDBJ databases">
        <title>De no assembly of potato wild relative species, Solanum commersonii.</title>
        <authorList>
            <person name="Cho K."/>
        </authorList>
    </citation>
    <scope>NUCLEOTIDE SEQUENCE [LARGE SCALE GENOMIC DNA]</scope>
    <source>
        <strain evidence="2">LZ3.2</strain>
        <tissue evidence="2">Leaf</tissue>
    </source>
</reference>
<gene>
    <name evidence="2" type="ORF">H5410_047104</name>
</gene>